<dbReference type="InterPro" id="IPR028923">
    <property type="entry name" value="SAICAR_synt/ADE2_N"/>
</dbReference>
<evidence type="ECO:0000256" key="3">
    <source>
        <dbReference type="ARBA" id="ARBA00012217"/>
    </source>
</evidence>
<dbReference type="EC" id="6.3.2.6" evidence="3"/>
<gene>
    <name evidence="10" type="primary">purC</name>
    <name evidence="10" type="ORF">HMPREF0072_2048</name>
</gene>
<dbReference type="STRING" id="525254.HMPREF0072_2048"/>
<proteinExistence type="inferred from homology"/>
<dbReference type="UniPathway" id="UPA00074">
    <property type="reaction ID" value="UER00131"/>
</dbReference>
<comment type="similarity">
    <text evidence="2">Belongs to the SAICAR synthetase family.</text>
</comment>
<evidence type="ECO:0000256" key="1">
    <source>
        <dbReference type="ARBA" id="ARBA00004672"/>
    </source>
</evidence>
<dbReference type="HOGENOM" id="CLU_061495_0_0_9"/>
<protein>
    <recommendedName>
        <fullName evidence="3">phosphoribosylaminoimidazolesuccinocarboxamide synthase</fullName>
        <ecNumber evidence="3">6.3.2.6</ecNumber>
    </recommendedName>
</protein>
<name>C2BI78_9FIRM</name>
<keyword evidence="5" id="KW-0547">Nucleotide-binding</keyword>
<keyword evidence="6" id="KW-0658">Purine biosynthesis</keyword>
<dbReference type="GO" id="GO:0004639">
    <property type="term" value="F:phosphoribosylaminoimidazolesuccinocarboxamide synthase activity"/>
    <property type="evidence" value="ECO:0007669"/>
    <property type="project" value="UniProtKB-EC"/>
</dbReference>
<evidence type="ECO:0000256" key="8">
    <source>
        <dbReference type="ARBA" id="ARBA00048475"/>
    </source>
</evidence>
<dbReference type="PANTHER" id="PTHR43700:SF1">
    <property type="entry name" value="PHOSPHORIBOSYLAMINOIMIDAZOLE-SUCCINOCARBOXAMIDE SYNTHASE"/>
    <property type="match status" value="1"/>
</dbReference>
<dbReference type="AlphaFoldDB" id="C2BI78"/>
<keyword evidence="7" id="KW-0067">ATP-binding</keyword>
<dbReference type="Gene3D" id="3.30.200.20">
    <property type="entry name" value="Phosphorylase Kinase, domain 1"/>
    <property type="match status" value="1"/>
</dbReference>
<dbReference type="Proteomes" id="UP000005984">
    <property type="component" value="Unassembled WGS sequence"/>
</dbReference>
<keyword evidence="4 10" id="KW-0436">Ligase</keyword>
<evidence type="ECO:0000313" key="11">
    <source>
        <dbReference type="Proteomes" id="UP000005984"/>
    </source>
</evidence>
<evidence type="ECO:0000256" key="2">
    <source>
        <dbReference type="ARBA" id="ARBA00010190"/>
    </source>
</evidence>
<evidence type="ECO:0000259" key="9">
    <source>
        <dbReference type="Pfam" id="PF01259"/>
    </source>
</evidence>
<feature type="domain" description="SAICAR synthetase/ADE2 N-terminal" evidence="9">
    <location>
        <begin position="12"/>
        <end position="222"/>
    </location>
</feature>
<evidence type="ECO:0000256" key="5">
    <source>
        <dbReference type="ARBA" id="ARBA00022741"/>
    </source>
</evidence>
<accession>C2BI78</accession>
<reference evidence="10 11" key="1">
    <citation type="submission" date="2008-10" db="EMBL/GenBank/DDBJ databases">
        <authorList>
            <person name="Qin X."/>
            <person name="Bachman B."/>
            <person name="Battles P."/>
            <person name="Bell A."/>
            <person name="Bess C."/>
            <person name="Bickham C."/>
            <person name="Chaboub L."/>
            <person name="Chen D."/>
            <person name="Coyle M."/>
            <person name="Deiros D.R."/>
            <person name="Dinh H."/>
            <person name="Forbes L."/>
            <person name="Fowler G."/>
            <person name="Francisco L."/>
            <person name="Fu Q."/>
            <person name="Gubbala S."/>
            <person name="Hale W."/>
            <person name="Han Y."/>
            <person name="Hemphill L."/>
            <person name="Highlander S.K."/>
            <person name="Hirani K."/>
            <person name="Hogues M."/>
            <person name="Jackson L."/>
            <person name="Jakkamsetti A."/>
            <person name="Javaid M."/>
            <person name="Jiang H."/>
            <person name="Korchina V."/>
            <person name="Kovar C."/>
            <person name="Lara F."/>
            <person name="Lee S."/>
            <person name="Mata R."/>
            <person name="Mathew T."/>
            <person name="Moen C."/>
            <person name="Morales K."/>
            <person name="Munidasa M."/>
            <person name="Nazareth L."/>
            <person name="Ngo R."/>
            <person name="Nguyen L."/>
            <person name="Okwuonu G."/>
            <person name="Ongeri F."/>
            <person name="Patil S."/>
            <person name="Petrosino J."/>
            <person name="Pham C."/>
            <person name="Pham P."/>
            <person name="Pu L.-L."/>
            <person name="Puazo M."/>
            <person name="Raj R."/>
            <person name="Reid J."/>
            <person name="Rouhana J."/>
            <person name="Saada N."/>
            <person name="Shang Y."/>
            <person name="Simmons D."/>
            <person name="Thornton R."/>
            <person name="Warren J."/>
            <person name="Weissenberger G."/>
            <person name="Zhang J."/>
            <person name="Zhang L."/>
            <person name="Zhou C."/>
            <person name="Zhu D."/>
            <person name="Muzny D."/>
            <person name="Worley K."/>
            <person name="Gibbs R."/>
        </authorList>
    </citation>
    <scope>NUCLEOTIDE SEQUENCE [LARGE SCALE GENOMIC DNA]</scope>
    <source>
        <strain evidence="10 11">ATCC 51172</strain>
    </source>
</reference>
<dbReference type="Pfam" id="PF01259">
    <property type="entry name" value="SAICAR_synt"/>
    <property type="match status" value="1"/>
</dbReference>
<comment type="pathway">
    <text evidence="1">Purine metabolism; IMP biosynthesis via de novo pathway; 5-amino-1-(5-phospho-D-ribosyl)imidazole-4-carboxamide from 5-amino-1-(5-phospho-D-ribosyl)imidazole-4-carboxylate: step 1/2.</text>
</comment>
<evidence type="ECO:0000256" key="6">
    <source>
        <dbReference type="ARBA" id="ARBA00022755"/>
    </source>
</evidence>
<comment type="caution">
    <text evidence="10">The sequence shown here is derived from an EMBL/GenBank/DDBJ whole genome shotgun (WGS) entry which is preliminary data.</text>
</comment>
<evidence type="ECO:0000313" key="10">
    <source>
        <dbReference type="EMBL" id="EEI85372.1"/>
    </source>
</evidence>
<dbReference type="PANTHER" id="PTHR43700">
    <property type="entry name" value="PHOSPHORIBOSYLAMINOIMIDAZOLE-SUCCINOCARBOXAMIDE SYNTHASE"/>
    <property type="match status" value="1"/>
</dbReference>
<dbReference type="GO" id="GO:0005524">
    <property type="term" value="F:ATP binding"/>
    <property type="evidence" value="ECO:0007669"/>
    <property type="project" value="UniProtKB-KW"/>
</dbReference>
<organism evidence="10 11">
    <name type="scientific">Anaerococcus lactolyticus ATCC 51172</name>
    <dbReference type="NCBI Taxonomy" id="525254"/>
    <lineage>
        <taxon>Bacteria</taxon>
        <taxon>Bacillati</taxon>
        <taxon>Bacillota</taxon>
        <taxon>Tissierellia</taxon>
        <taxon>Tissierellales</taxon>
        <taxon>Peptoniphilaceae</taxon>
        <taxon>Anaerococcus</taxon>
    </lineage>
</organism>
<sequence length="234" mass="26495">MQKNKEKIMDLIYKGKTKNIYSLDNGNILMKFKDDVTGKDGVFDPGENQVGLSIDGAGKAGLRMTEFFFNKLNEKNVPTHYVAANIDENTMEVRKAKVFGKGLEFICRYRAVGSFYKRYGKYIEEGAPLDGFFEVTIKDDAAGDPTISKDCLAALNIATADQYEELKRLTKEICGLIRDILKEKGLDLYDIKLEFGVDENDKIILIDEISGGNMRVYKDNEYIEPLRLSELVLK</sequence>
<dbReference type="SUPFAM" id="SSF56104">
    <property type="entry name" value="SAICAR synthase-like"/>
    <property type="match status" value="1"/>
</dbReference>
<dbReference type="GO" id="GO:0005737">
    <property type="term" value="C:cytoplasm"/>
    <property type="evidence" value="ECO:0007669"/>
    <property type="project" value="TreeGrafter"/>
</dbReference>
<dbReference type="GO" id="GO:0006189">
    <property type="term" value="P:'de novo' IMP biosynthetic process"/>
    <property type="evidence" value="ECO:0007669"/>
    <property type="project" value="UniProtKB-UniPathway"/>
</dbReference>
<dbReference type="Gene3D" id="3.30.470.20">
    <property type="entry name" value="ATP-grasp fold, B domain"/>
    <property type="match status" value="1"/>
</dbReference>
<dbReference type="EMBL" id="ABYO01000281">
    <property type="protein sequence ID" value="EEI85372.1"/>
    <property type="molecule type" value="Genomic_DNA"/>
</dbReference>
<comment type="catalytic activity">
    <reaction evidence="8">
        <text>5-amino-1-(5-phospho-D-ribosyl)imidazole-4-carboxylate + L-aspartate + ATP = (2S)-2-[5-amino-1-(5-phospho-beta-D-ribosyl)imidazole-4-carboxamido]succinate + ADP + phosphate + 2 H(+)</text>
        <dbReference type="Rhea" id="RHEA:22628"/>
        <dbReference type="ChEBI" id="CHEBI:15378"/>
        <dbReference type="ChEBI" id="CHEBI:29991"/>
        <dbReference type="ChEBI" id="CHEBI:30616"/>
        <dbReference type="ChEBI" id="CHEBI:43474"/>
        <dbReference type="ChEBI" id="CHEBI:58443"/>
        <dbReference type="ChEBI" id="CHEBI:77657"/>
        <dbReference type="ChEBI" id="CHEBI:456216"/>
        <dbReference type="EC" id="6.3.2.6"/>
    </reaction>
</comment>
<evidence type="ECO:0000256" key="4">
    <source>
        <dbReference type="ARBA" id="ARBA00022598"/>
    </source>
</evidence>
<dbReference type="eggNOG" id="COG0152">
    <property type="taxonomic scope" value="Bacteria"/>
</dbReference>
<keyword evidence="11" id="KW-1185">Reference proteome</keyword>
<evidence type="ECO:0000256" key="7">
    <source>
        <dbReference type="ARBA" id="ARBA00022840"/>
    </source>
</evidence>